<feature type="transmembrane region" description="Helical" evidence="1">
    <location>
        <begin position="18"/>
        <end position="38"/>
    </location>
</feature>
<keyword evidence="1" id="KW-0472">Membrane</keyword>
<keyword evidence="1" id="KW-0812">Transmembrane</keyword>
<dbReference type="PANTHER" id="PTHR43471:SF1">
    <property type="entry name" value="ABC TRANSPORTER PERMEASE PROTEIN NOSY-RELATED"/>
    <property type="match status" value="1"/>
</dbReference>
<keyword evidence="3" id="KW-1185">Reference proteome</keyword>
<proteinExistence type="predicted"/>
<comment type="caution">
    <text evidence="2">The sequence shown here is derived from an EMBL/GenBank/DDBJ whole genome shotgun (WGS) entry which is preliminary data.</text>
</comment>
<feature type="transmembrane region" description="Helical" evidence="1">
    <location>
        <begin position="104"/>
        <end position="128"/>
    </location>
</feature>
<sequence length="272" mass="28356">MYILAIARLELLIARRNLWVAIAILLMVLFDAVLTMAGDAPTGMLGVSPLTVALTSITTLSVYLVPLIGLLLSFDAISGEMERGTLTLSLSYPLSRVEILIGKFLAHICVLAIAIGIGLGLTATLVIVQHGSQHLEILPLVRLLLTSLALGASFLGLGYAVSILVRQTGAASGIAIAIWLVCVVLYDLGLLGALVANGSGVFAKSVFPWMLVANPADAFRLINTPDITANILGSGVSAAGSVVGFTGQLLSLTLWPLIALALSCLVFEKAEP</sequence>
<protein>
    <recommendedName>
        <fullName evidence="4">ABC transporter permease</fullName>
    </recommendedName>
</protein>
<evidence type="ECO:0000313" key="2">
    <source>
        <dbReference type="EMBL" id="PLW78134.1"/>
    </source>
</evidence>
<feature type="transmembrane region" description="Helical" evidence="1">
    <location>
        <begin position="50"/>
        <end position="74"/>
    </location>
</feature>
<dbReference type="GO" id="GO:0005886">
    <property type="term" value="C:plasma membrane"/>
    <property type="evidence" value="ECO:0007669"/>
    <property type="project" value="UniProtKB-SubCell"/>
</dbReference>
<dbReference type="AlphaFoldDB" id="A0A2N5XUF8"/>
<dbReference type="RefSeq" id="WP_101532845.1">
    <property type="nucleotide sequence ID" value="NZ_PKUQ01000010.1"/>
</dbReference>
<evidence type="ECO:0000313" key="3">
    <source>
        <dbReference type="Proteomes" id="UP000234881"/>
    </source>
</evidence>
<name>A0A2N5XUF8_9HYPH</name>
<feature type="transmembrane region" description="Helical" evidence="1">
    <location>
        <begin position="249"/>
        <end position="267"/>
    </location>
</feature>
<gene>
    <name evidence="2" type="ORF">C0081_05655</name>
</gene>
<dbReference type="EMBL" id="PKUQ01000010">
    <property type="protein sequence ID" value="PLW78134.1"/>
    <property type="molecule type" value="Genomic_DNA"/>
</dbReference>
<organism evidence="2 3">
    <name type="scientific">Cohaesibacter celericrescens</name>
    <dbReference type="NCBI Taxonomy" id="2067669"/>
    <lineage>
        <taxon>Bacteria</taxon>
        <taxon>Pseudomonadati</taxon>
        <taxon>Pseudomonadota</taxon>
        <taxon>Alphaproteobacteria</taxon>
        <taxon>Hyphomicrobiales</taxon>
        <taxon>Cohaesibacteraceae</taxon>
    </lineage>
</organism>
<evidence type="ECO:0000256" key="1">
    <source>
        <dbReference type="SAM" id="Phobius"/>
    </source>
</evidence>
<dbReference type="Proteomes" id="UP000234881">
    <property type="component" value="Unassembled WGS sequence"/>
</dbReference>
<feature type="transmembrane region" description="Helical" evidence="1">
    <location>
        <begin position="173"/>
        <end position="196"/>
    </location>
</feature>
<evidence type="ECO:0008006" key="4">
    <source>
        <dbReference type="Google" id="ProtNLM"/>
    </source>
</evidence>
<dbReference type="PANTHER" id="PTHR43471">
    <property type="entry name" value="ABC TRANSPORTER PERMEASE"/>
    <property type="match status" value="1"/>
</dbReference>
<dbReference type="GO" id="GO:0140359">
    <property type="term" value="F:ABC-type transporter activity"/>
    <property type="evidence" value="ECO:0007669"/>
    <property type="project" value="InterPro"/>
</dbReference>
<dbReference type="OrthoDB" id="9805862at2"/>
<feature type="transmembrane region" description="Helical" evidence="1">
    <location>
        <begin position="140"/>
        <end position="161"/>
    </location>
</feature>
<keyword evidence="1" id="KW-1133">Transmembrane helix</keyword>
<reference evidence="2 3" key="1">
    <citation type="submission" date="2018-01" db="EMBL/GenBank/DDBJ databases">
        <title>The draft genome sequence of Cohaesibacter sp. H1304.</title>
        <authorList>
            <person name="Wang N.-N."/>
            <person name="Du Z.-J."/>
        </authorList>
    </citation>
    <scope>NUCLEOTIDE SEQUENCE [LARGE SCALE GENOMIC DNA]</scope>
    <source>
        <strain evidence="2 3">H1304</strain>
    </source>
</reference>
<accession>A0A2N5XUF8</accession>
<dbReference type="Pfam" id="PF12679">
    <property type="entry name" value="ABC2_membrane_2"/>
    <property type="match status" value="1"/>
</dbReference>